<proteinExistence type="predicted"/>
<protein>
    <submittedName>
        <fullName evidence="2">Uncharacterized protein</fullName>
    </submittedName>
</protein>
<sequence length="20" mass="2380">MEKLKNRRPNKSAKKGQRPI</sequence>
<dbReference type="AlphaFoldDB" id="A0A2P2QZU2"/>
<organism evidence="2">
    <name type="scientific">Rhizophora mucronata</name>
    <name type="common">Asiatic mangrove</name>
    <dbReference type="NCBI Taxonomy" id="61149"/>
    <lineage>
        <taxon>Eukaryota</taxon>
        <taxon>Viridiplantae</taxon>
        <taxon>Streptophyta</taxon>
        <taxon>Embryophyta</taxon>
        <taxon>Tracheophyta</taxon>
        <taxon>Spermatophyta</taxon>
        <taxon>Magnoliopsida</taxon>
        <taxon>eudicotyledons</taxon>
        <taxon>Gunneridae</taxon>
        <taxon>Pentapetalae</taxon>
        <taxon>rosids</taxon>
        <taxon>fabids</taxon>
        <taxon>Malpighiales</taxon>
        <taxon>Rhizophoraceae</taxon>
        <taxon>Rhizophora</taxon>
    </lineage>
</organism>
<accession>A0A2P2QZU2</accession>
<evidence type="ECO:0000313" key="2">
    <source>
        <dbReference type="EMBL" id="MBX72424.1"/>
    </source>
</evidence>
<dbReference type="EMBL" id="GGEC01091940">
    <property type="protein sequence ID" value="MBX72424.1"/>
    <property type="molecule type" value="Transcribed_RNA"/>
</dbReference>
<name>A0A2P2QZU2_RHIMU</name>
<feature type="region of interest" description="Disordered" evidence="1">
    <location>
        <begin position="1"/>
        <end position="20"/>
    </location>
</feature>
<reference evidence="2" key="1">
    <citation type="submission" date="2018-02" db="EMBL/GenBank/DDBJ databases">
        <title>Rhizophora mucronata_Transcriptome.</title>
        <authorList>
            <person name="Meera S.P."/>
            <person name="Sreeshan A."/>
            <person name="Augustine A."/>
        </authorList>
    </citation>
    <scope>NUCLEOTIDE SEQUENCE</scope>
    <source>
        <tissue evidence="2">Leaf</tissue>
    </source>
</reference>
<evidence type="ECO:0000256" key="1">
    <source>
        <dbReference type="SAM" id="MobiDB-lite"/>
    </source>
</evidence>